<gene>
    <name evidence="6" type="ORF">PHYEVI_LOCUS1018</name>
</gene>
<dbReference type="OrthoDB" id="5835829at2759"/>
<evidence type="ECO:0000256" key="4">
    <source>
        <dbReference type="RuleBase" id="RU003718"/>
    </source>
</evidence>
<evidence type="ECO:0000313" key="6">
    <source>
        <dbReference type="EMBL" id="CAG9854556.1"/>
    </source>
</evidence>
<dbReference type="Gene3D" id="3.40.50.2000">
    <property type="entry name" value="Glycogen Phosphorylase B"/>
    <property type="match status" value="1"/>
</dbReference>
<dbReference type="CDD" id="cd03784">
    <property type="entry name" value="GT1_Gtf-like"/>
    <property type="match status" value="1"/>
</dbReference>
<dbReference type="GO" id="GO:0016020">
    <property type="term" value="C:membrane"/>
    <property type="evidence" value="ECO:0007669"/>
    <property type="project" value="UniProtKB-SubCell"/>
</dbReference>
<name>A0A9N9TIP3_PHYSR</name>
<evidence type="ECO:0000256" key="2">
    <source>
        <dbReference type="ARBA" id="ARBA00022676"/>
    </source>
</evidence>
<dbReference type="InterPro" id="IPR002213">
    <property type="entry name" value="UDP_glucos_trans"/>
</dbReference>
<keyword evidence="5" id="KW-0732">Signal</keyword>
<comment type="catalytic activity">
    <reaction evidence="5">
        <text>glucuronate acceptor + UDP-alpha-D-glucuronate = acceptor beta-D-glucuronoside + UDP + H(+)</text>
        <dbReference type="Rhea" id="RHEA:21032"/>
        <dbReference type="ChEBI" id="CHEBI:15378"/>
        <dbReference type="ChEBI" id="CHEBI:58052"/>
        <dbReference type="ChEBI" id="CHEBI:58223"/>
        <dbReference type="ChEBI" id="CHEBI:132367"/>
        <dbReference type="ChEBI" id="CHEBI:132368"/>
        <dbReference type="EC" id="2.4.1.17"/>
    </reaction>
</comment>
<keyword evidence="5" id="KW-0812">Transmembrane</keyword>
<dbReference type="PANTHER" id="PTHR48043:SF159">
    <property type="entry name" value="EG:EG0003.4 PROTEIN-RELATED"/>
    <property type="match status" value="1"/>
</dbReference>
<proteinExistence type="inferred from homology"/>
<evidence type="ECO:0000313" key="7">
    <source>
        <dbReference type="Proteomes" id="UP001153712"/>
    </source>
</evidence>
<keyword evidence="5" id="KW-1133">Transmembrane helix</keyword>
<dbReference type="Pfam" id="PF00201">
    <property type="entry name" value="UDPGT"/>
    <property type="match status" value="1"/>
</dbReference>
<keyword evidence="7" id="KW-1185">Reference proteome</keyword>
<dbReference type="InterPro" id="IPR035595">
    <property type="entry name" value="UDP_glycos_trans_CS"/>
</dbReference>
<comment type="similarity">
    <text evidence="1 4">Belongs to the UDP-glycosyltransferase family.</text>
</comment>
<evidence type="ECO:0000256" key="1">
    <source>
        <dbReference type="ARBA" id="ARBA00009995"/>
    </source>
</evidence>
<keyword evidence="3 4" id="KW-0808">Transferase</keyword>
<dbReference type="Proteomes" id="UP001153712">
    <property type="component" value="Chromosome 1"/>
</dbReference>
<evidence type="ECO:0000256" key="3">
    <source>
        <dbReference type="ARBA" id="ARBA00022679"/>
    </source>
</evidence>
<dbReference type="FunFam" id="3.40.50.2000:FF:000050">
    <property type="entry name" value="UDP-glucuronosyltransferase"/>
    <property type="match status" value="1"/>
</dbReference>
<comment type="subcellular location">
    <subcellularLocation>
        <location evidence="5">Membrane</location>
        <topology evidence="5">Single-pass membrane protein</topology>
    </subcellularLocation>
</comment>
<dbReference type="PROSITE" id="PS00375">
    <property type="entry name" value="UDPGT"/>
    <property type="match status" value="1"/>
</dbReference>
<dbReference type="EC" id="2.4.1.17" evidence="5"/>
<organism evidence="6 7">
    <name type="scientific">Phyllotreta striolata</name>
    <name type="common">Striped flea beetle</name>
    <name type="synonym">Crioceris striolata</name>
    <dbReference type="NCBI Taxonomy" id="444603"/>
    <lineage>
        <taxon>Eukaryota</taxon>
        <taxon>Metazoa</taxon>
        <taxon>Ecdysozoa</taxon>
        <taxon>Arthropoda</taxon>
        <taxon>Hexapoda</taxon>
        <taxon>Insecta</taxon>
        <taxon>Pterygota</taxon>
        <taxon>Neoptera</taxon>
        <taxon>Endopterygota</taxon>
        <taxon>Coleoptera</taxon>
        <taxon>Polyphaga</taxon>
        <taxon>Cucujiformia</taxon>
        <taxon>Chrysomeloidea</taxon>
        <taxon>Chrysomelidae</taxon>
        <taxon>Galerucinae</taxon>
        <taxon>Alticini</taxon>
        <taxon>Phyllotreta</taxon>
    </lineage>
</organism>
<dbReference type="PANTHER" id="PTHR48043">
    <property type="entry name" value="EG:EG0003.4 PROTEIN-RELATED"/>
    <property type="match status" value="1"/>
</dbReference>
<keyword evidence="2 4" id="KW-0328">Glycosyltransferase</keyword>
<feature type="signal peptide" evidence="5">
    <location>
        <begin position="1"/>
        <end position="24"/>
    </location>
</feature>
<reference evidence="6" key="1">
    <citation type="submission" date="2022-01" db="EMBL/GenBank/DDBJ databases">
        <authorList>
            <person name="King R."/>
        </authorList>
    </citation>
    <scope>NUCLEOTIDE SEQUENCE</scope>
</reference>
<keyword evidence="5" id="KW-0472">Membrane</keyword>
<sequence>MKVRKTTMKLFYFCLLSLCGFAESSRILLVFSSFSPSHFILGNALGRGLANGGHQVTVVSPFEDKNPPKNYRNVVLTGFTDKQKGNHPKFFDMENMHPWLGLFVLNSMGKTLAEETLKHPTFRALLNEQFDLIVLDQFRSDALRALSCHFDAPLIMFSTIGANSWVNVDVANPSPPSYVPAVFLGYSSKMDLWQRTFNFLTYNFAEINDHFLYRPVQRELIKTYLPKCGDFDLHNVSLYFLNSHESYSEAIPLVPNTINVGGYHIQPPKNLTGDLKAFLDSAKDGVVYFSLGSNIKPSEMKPEIREAVVKSLGKLKQKVLWKYDGDELPGKPDNVKLGKWLPQTDILAHPNIKVFITHGGLLSSLETIYHGVPILAIPVFGDQKLNAARAEKLGYGLKLSYSEITESSLSEALDKLLYDPKYRDNAKMRSKLSHDRPMKPMDLILYWTDYVVRHKGADHLMVAGVNLPWYQYLILDVVLLLIVLTLVPLIVLYLVCRRLCCSRTSSKKKKE</sequence>
<dbReference type="GO" id="GO:0015020">
    <property type="term" value="F:glucuronosyltransferase activity"/>
    <property type="evidence" value="ECO:0007669"/>
    <property type="project" value="UniProtKB-EC"/>
</dbReference>
<accession>A0A9N9TIP3</accession>
<dbReference type="EMBL" id="OU900094">
    <property type="protein sequence ID" value="CAG9854556.1"/>
    <property type="molecule type" value="Genomic_DNA"/>
</dbReference>
<feature type="chain" id="PRO_5040531821" description="UDP-glucuronosyltransferase" evidence="5">
    <location>
        <begin position="25"/>
        <end position="511"/>
    </location>
</feature>
<feature type="transmembrane region" description="Helical" evidence="5">
    <location>
        <begin position="469"/>
        <end position="495"/>
    </location>
</feature>
<evidence type="ECO:0000256" key="5">
    <source>
        <dbReference type="RuleBase" id="RU362059"/>
    </source>
</evidence>
<dbReference type="AlphaFoldDB" id="A0A9N9TIP3"/>
<dbReference type="InterPro" id="IPR050271">
    <property type="entry name" value="UDP-glycosyltransferase"/>
</dbReference>
<protein>
    <recommendedName>
        <fullName evidence="5">UDP-glucuronosyltransferase</fullName>
        <ecNumber evidence="5">2.4.1.17</ecNumber>
    </recommendedName>
</protein>
<dbReference type="SUPFAM" id="SSF53756">
    <property type="entry name" value="UDP-Glycosyltransferase/glycogen phosphorylase"/>
    <property type="match status" value="1"/>
</dbReference>